<dbReference type="Ensembl" id="ENSEEET00000049502.2">
    <property type="protein sequence ID" value="ENSEEEP00000048969.2"/>
    <property type="gene ID" value="ENSEEEG00000023015.2"/>
</dbReference>
<evidence type="ECO:0000313" key="3">
    <source>
        <dbReference type="Proteomes" id="UP000314983"/>
    </source>
</evidence>
<keyword evidence="3" id="KW-1185">Reference proteome</keyword>
<feature type="compositionally biased region" description="Polar residues" evidence="1">
    <location>
        <begin position="632"/>
        <end position="649"/>
    </location>
</feature>
<protein>
    <submittedName>
        <fullName evidence="2">Ligand dependent nuclear receptor interacting factor 1</fullName>
    </submittedName>
</protein>
<dbReference type="CTD" id="55791"/>
<reference evidence="3" key="2">
    <citation type="journal article" date="2017" name="Sci. Adv.">
        <title>A tail of two voltages: Proteomic comparison of the three electric organs of the electric eel.</title>
        <authorList>
            <person name="Traeger L.L."/>
            <person name="Sabat G."/>
            <person name="Barrett-Wilt G.A."/>
            <person name="Wells G.B."/>
            <person name="Sussman M.R."/>
        </authorList>
    </citation>
    <scope>NUCLEOTIDE SEQUENCE [LARGE SCALE GENOMIC DNA]</scope>
</reference>
<organism evidence="2 3">
    <name type="scientific">Electrophorus electricus</name>
    <name type="common">Electric eel</name>
    <name type="synonym">Gymnotus electricus</name>
    <dbReference type="NCBI Taxonomy" id="8005"/>
    <lineage>
        <taxon>Eukaryota</taxon>
        <taxon>Metazoa</taxon>
        <taxon>Chordata</taxon>
        <taxon>Craniata</taxon>
        <taxon>Vertebrata</taxon>
        <taxon>Euteleostomi</taxon>
        <taxon>Actinopterygii</taxon>
        <taxon>Neopterygii</taxon>
        <taxon>Teleostei</taxon>
        <taxon>Ostariophysi</taxon>
        <taxon>Gymnotiformes</taxon>
        <taxon>Gymnotoidei</taxon>
        <taxon>Gymnotidae</taxon>
        <taxon>Electrophorus</taxon>
    </lineage>
</organism>
<dbReference type="GeneTree" id="ENSGT00390000017353"/>
<feature type="region of interest" description="Disordered" evidence="1">
    <location>
        <begin position="230"/>
        <end position="258"/>
    </location>
</feature>
<feature type="region of interest" description="Disordered" evidence="1">
    <location>
        <begin position="606"/>
        <end position="658"/>
    </location>
</feature>
<evidence type="ECO:0000313" key="2">
    <source>
        <dbReference type="Ensembl" id="ENSEEEP00000048969.2"/>
    </source>
</evidence>
<dbReference type="InterPro" id="IPR026191">
    <property type="entry name" value="LRIF1"/>
</dbReference>
<reference evidence="2" key="3">
    <citation type="submission" date="2020-05" db="EMBL/GenBank/DDBJ databases">
        <title>Electrophorus electricus (electric eel) genome, fEleEle1, primary haplotype.</title>
        <authorList>
            <person name="Myers G."/>
            <person name="Meyer A."/>
            <person name="Fedrigo O."/>
            <person name="Formenti G."/>
            <person name="Rhie A."/>
            <person name="Tracey A."/>
            <person name="Sims Y."/>
            <person name="Jarvis E.D."/>
        </authorList>
    </citation>
    <scope>NUCLEOTIDE SEQUENCE [LARGE SCALE GENOMIC DNA]</scope>
</reference>
<feature type="region of interest" description="Disordered" evidence="1">
    <location>
        <begin position="424"/>
        <end position="457"/>
    </location>
</feature>
<dbReference type="RefSeq" id="XP_026885490.2">
    <property type="nucleotide sequence ID" value="XM_027029689.2"/>
</dbReference>
<feature type="compositionally biased region" description="Low complexity" evidence="1">
    <location>
        <begin position="790"/>
        <end position="806"/>
    </location>
</feature>
<name>A0A4W4HJS5_ELEEL</name>
<sequence length="941" mass="99628">MENGTGVYYQAMPAVGPNGKNIMKLIPVQKVNGQFVRTQVHGAKNDTQAKVCSQLAHISCESSAQNKLPTLQAIGDGRYILRTPSVSNTLVNSGESQQQGAKDVFKKPIKQVQVSQSAPKSAANALQPPLGNENNNVAVINSPQLPVNVNSSVFPGHYLQIPPNATVRTLPASALPQFIKKRICNSANVPPNPVKGSPTVIYVSPVNSLKLGSNQQLPCLTKSSELSQTLSYSPTTSSGESQNTSSASNSKTTQGDTTPMKWVVQEGTGCTAPYLIPVTSPSVTSDILKVVKQMEAERLAKAAKEPTSTTSQEKVHPGKDNALVMYNGKVYFVAKKDSEISKDVITGAGNRPNKRKSAQPSCTTVGTSTSNKAQKKVSKPANEIIDLCGEDEEGSTCTRPDRRLGLSEAEVQNDDDSNVIFVSYRPPKSEPEASLKIPEAAPETPQSSCGKGVNSPAGDTVNMAVDVQKSSTLVTGANLNLECQDVLENVQQRVSVSPQPKVICGQGTDVTDGDSARLCTLDTEAVTEGSLKKPASGQIFQRKSDSELRQIFGITSDVRICLQRTNLTREADPQGQRRSMNKRTLEGIRRFIHQAQTETKAKRLVQTQVSTPKLAEGSGPKNGKRQKLEQHGCSSSDSTAFVITHSSPHPSSPVDYEEDKQLVPSANDEVSQTCQQKGTCSRAGACEIAYQTTESLGSSSSSSSSSSATSYVSSGARPPVSRKTPARVSKGSGRVCTACPCGTKVGAVSAIPSPKPAPPAAVDPSTEAVVVSELSADCPRGEKVVESPISSSQDSSGVSDQAGDGVHSSQVYLGAVLSDGTGASQNATSRVEGASQPDLSLKEMTCSRTSGAVTGCETFAQGSEHQLKTAPQETCTPKKGEETVPSSSAGQANDAGDGFSNTFLASLLLDPEEIKRQERIRRLKNILREKEAALQKLRQNM</sequence>
<dbReference type="GO" id="GO:0042974">
    <property type="term" value="F:nuclear retinoic acid receptor binding"/>
    <property type="evidence" value="ECO:0007669"/>
    <property type="project" value="InterPro"/>
</dbReference>
<feature type="compositionally biased region" description="Low complexity" evidence="1">
    <location>
        <begin position="695"/>
        <end position="714"/>
    </location>
</feature>
<reference evidence="3" key="1">
    <citation type="journal article" date="2014" name="Science">
        <title>Nonhuman genetics. Genomic basis for the convergent evolution of electric organs.</title>
        <authorList>
            <person name="Gallant J.R."/>
            <person name="Traeger L.L."/>
            <person name="Volkening J.D."/>
            <person name="Moffett H."/>
            <person name="Chen P.H."/>
            <person name="Novina C.D."/>
            <person name="Phillips G.N.Jr."/>
            <person name="Anand R."/>
            <person name="Wells G.B."/>
            <person name="Pinch M."/>
            <person name="Guth R."/>
            <person name="Unguez G.A."/>
            <person name="Albert J.S."/>
            <person name="Zakon H.H."/>
            <person name="Samanta M.P."/>
            <person name="Sussman M.R."/>
        </authorList>
    </citation>
    <scope>NUCLEOTIDE SEQUENCE [LARGE SCALE GENOMIC DNA]</scope>
</reference>
<reference evidence="2" key="4">
    <citation type="submission" date="2025-08" db="UniProtKB">
        <authorList>
            <consortium name="Ensembl"/>
        </authorList>
    </citation>
    <scope>IDENTIFICATION</scope>
</reference>
<evidence type="ECO:0000256" key="1">
    <source>
        <dbReference type="SAM" id="MobiDB-lite"/>
    </source>
</evidence>
<feature type="region of interest" description="Disordered" evidence="1">
    <location>
        <begin position="869"/>
        <end position="896"/>
    </location>
</feature>
<dbReference type="PANTHER" id="PTHR16131">
    <property type="entry name" value="LIGAND-DEPENDENT NUCLEAR RECEPTOR-INTERACTING FACTOR 1"/>
    <property type="match status" value="1"/>
</dbReference>
<feature type="compositionally biased region" description="Polar residues" evidence="1">
    <location>
        <begin position="230"/>
        <end position="257"/>
    </location>
</feature>
<dbReference type="GeneID" id="113589835"/>
<feature type="region of interest" description="Disordered" evidence="1">
    <location>
        <begin position="781"/>
        <end position="806"/>
    </location>
</feature>
<dbReference type="OMA" id="RICNSAN"/>
<gene>
    <name evidence="2" type="primary">lrif1</name>
</gene>
<reference evidence="2" key="5">
    <citation type="submission" date="2025-09" db="UniProtKB">
        <authorList>
            <consortium name="Ensembl"/>
        </authorList>
    </citation>
    <scope>IDENTIFICATION</scope>
</reference>
<feature type="region of interest" description="Disordered" evidence="1">
    <location>
        <begin position="345"/>
        <end position="378"/>
    </location>
</feature>
<dbReference type="GO" id="GO:0060348">
    <property type="term" value="P:bone development"/>
    <property type="evidence" value="ECO:0007669"/>
    <property type="project" value="Ensembl"/>
</dbReference>
<dbReference type="PANTHER" id="PTHR16131:SF2">
    <property type="entry name" value="LIGAND-DEPENDENT NUCLEAR RECEPTOR-INTERACTING FACTOR 1"/>
    <property type="match status" value="1"/>
</dbReference>
<feature type="region of interest" description="Disordered" evidence="1">
    <location>
        <begin position="695"/>
        <end position="734"/>
    </location>
</feature>
<accession>A0A4W4HJS5</accession>
<dbReference type="Pfam" id="PF15741">
    <property type="entry name" value="LRIF1"/>
    <property type="match status" value="2"/>
</dbReference>
<dbReference type="STRING" id="8005.ENSEEEP00000048969"/>
<dbReference type="Proteomes" id="UP000314983">
    <property type="component" value="Chromosome 23"/>
</dbReference>
<dbReference type="AlphaFoldDB" id="A0A4W4HJS5"/>
<proteinExistence type="predicted"/>
<dbReference type="GO" id="GO:0006355">
    <property type="term" value="P:regulation of DNA-templated transcription"/>
    <property type="evidence" value="ECO:0007669"/>
    <property type="project" value="InterPro"/>
</dbReference>
<feature type="compositionally biased region" description="Polar residues" evidence="1">
    <location>
        <begin position="358"/>
        <end position="372"/>
    </location>
</feature>
<dbReference type="KEGG" id="eee:113589835"/>